<dbReference type="Pfam" id="PF00196">
    <property type="entry name" value="GerE"/>
    <property type="match status" value="1"/>
</dbReference>
<dbReference type="Gene3D" id="1.10.10.10">
    <property type="entry name" value="Winged helix-like DNA-binding domain superfamily/Winged helix DNA-binding domain"/>
    <property type="match status" value="1"/>
</dbReference>
<dbReference type="PROSITE" id="PS50043">
    <property type="entry name" value="HTH_LUXR_2"/>
    <property type="match status" value="1"/>
</dbReference>
<evidence type="ECO:0000256" key="3">
    <source>
        <dbReference type="ARBA" id="ARBA00023163"/>
    </source>
</evidence>
<evidence type="ECO:0000313" key="5">
    <source>
        <dbReference type="EMBL" id="ARX89353.1"/>
    </source>
</evidence>
<dbReference type="InterPro" id="IPR036388">
    <property type="entry name" value="WH-like_DNA-bd_sf"/>
</dbReference>
<keyword evidence="1" id="KW-0805">Transcription regulation</keyword>
<dbReference type="InterPro" id="IPR016032">
    <property type="entry name" value="Sig_transdc_resp-reg_C-effctor"/>
</dbReference>
<dbReference type="Proteomes" id="UP000195880">
    <property type="component" value="Chromosome"/>
</dbReference>
<dbReference type="SUPFAM" id="SSF46894">
    <property type="entry name" value="C-terminal effector domain of the bipartite response regulators"/>
    <property type="match status" value="1"/>
</dbReference>
<dbReference type="GO" id="GO:0003677">
    <property type="term" value="F:DNA binding"/>
    <property type="evidence" value="ECO:0007669"/>
    <property type="project" value="UniProtKB-KW"/>
</dbReference>
<dbReference type="GO" id="GO:0006355">
    <property type="term" value="P:regulation of DNA-templated transcription"/>
    <property type="evidence" value="ECO:0007669"/>
    <property type="project" value="InterPro"/>
</dbReference>
<protein>
    <submittedName>
        <fullName evidence="5">HTH-type transcriptional regulator</fullName>
    </submittedName>
</protein>
<gene>
    <name evidence="5" type="ORF">SMD44_08840</name>
</gene>
<keyword evidence="6" id="KW-1185">Reference proteome</keyword>
<dbReference type="PRINTS" id="PR00038">
    <property type="entry name" value="HTHLUXR"/>
</dbReference>
<dbReference type="KEGG" id="salf:SMD44_08840"/>
<accession>A0A1Z1WSD6</accession>
<feature type="domain" description="HTH luxR-type" evidence="4">
    <location>
        <begin position="148"/>
        <end position="212"/>
    </location>
</feature>
<dbReference type="EMBL" id="CP021748">
    <property type="protein sequence ID" value="ARX89353.1"/>
    <property type="molecule type" value="Genomic_DNA"/>
</dbReference>
<evidence type="ECO:0000256" key="1">
    <source>
        <dbReference type="ARBA" id="ARBA00023015"/>
    </source>
</evidence>
<evidence type="ECO:0000256" key="2">
    <source>
        <dbReference type="ARBA" id="ARBA00023125"/>
    </source>
</evidence>
<evidence type="ECO:0000259" key="4">
    <source>
        <dbReference type="PROSITE" id="PS50043"/>
    </source>
</evidence>
<dbReference type="RefSeq" id="WP_087887216.1">
    <property type="nucleotide sequence ID" value="NZ_CP021748.1"/>
</dbReference>
<dbReference type="InterPro" id="IPR000792">
    <property type="entry name" value="Tscrpt_reg_LuxR_C"/>
</dbReference>
<reference evidence="5 6" key="1">
    <citation type="submission" date="2017-05" db="EMBL/GenBank/DDBJ databases">
        <title>Streptomyces alboflavus Genome sequencing and assembly.</title>
        <authorList>
            <person name="Wang Y."/>
            <person name="Du B."/>
            <person name="Ding Y."/>
            <person name="Liu H."/>
            <person name="Hou Q."/>
            <person name="Liu K."/>
            <person name="Wang C."/>
            <person name="Yao L."/>
        </authorList>
    </citation>
    <scope>NUCLEOTIDE SEQUENCE [LARGE SCALE GENOMIC DNA]</scope>
    <source>
        <strain evidence="5 6">MDJK44</strain>
    </source>
</reference>
<sequence length="212" mass="22954">MPGRWQWARAAVAVARGDTTAATEHMRGAVEAARAAGCWAVEVDYLVYSAWLTPGRPPAHVVERLTVAVRHVDAPRLIAAAEAVLALSRGIGTELLDHATRLDTLGMNAPAWRLAEHAATTLPAQGRHHSDAVLLASRLRHRLGLTPPRPLPDALTPREVEIASLAAAGLPDRMISARLGVSVRTIESHLTRIYRKLGVHSRKELPPALHRT</sequence>
<dbReference type="AlphaFoldDB" id="A0A1Z1WSD6"/>
<name>A0A1Z1WSD6_9ACTN</name>
<keyword evidence="2" id="KW-0238">DNA-binding</keyword>
<dbReference type="OrthoDB" id="3197423at2"/>
<dbReference type="PANTHER" id="PTHR44688">
    <property type="entry name" value="DNA-BINDING TRANSCRIPTIONAL ACTIVATOR DEVR_DOSR"/>
    <property type="match status" value="1"/>
</dbReference>
<dbReference type="SMART" id="SM00421">
    <property type="entry name" value="HTH_LUXR"/>
    <property type="match status" value="1"/>
</dbReference>
<keyword evidence="3" id="KW-0804">Transcription</keyword>
<dbReference type="PANTHER" id="PTHR44688:SF16">
    <property type="entry name" value="DNA-BINDING TRANSCRIPTIONAL ACTIVATOR DEVR_DOSR"/>
    <property type="match status" value="1"/>
</dbReference>
<organism evidence="5 6">
    <name type="scientific">Streptomyces alboflavus</name>
    <dbReference type="NCBI Taxonomy" id="67267"/>
    <lineage>
        <taxon>Bacteria</taxon>
        <taxon>Bacillati</taxon>
        <taxon>Actinomycetota</taxon>
        <taxon>Actinomycetes</taxon>
        <taxon>Kitasatosporales</taxon>
        <taxon>Streptomycetaceae</taxon>
        <taxon>Streptomyces</taxon>
    </lineage>
</organism>
<evidence type="ECO:0000313" key="6">
    <source>
        <dbReference type="Proteomes" id="UP000195880"/>
    </source>
</evidence>
<dbReference type="CDD" id="cd06170">
    <property type="entry name" value="LuxR_C_like"/>
    <property type="match status" value="1"/>
</dbReference>
<proteinExistence type="predicted"/>